<name>A0A9P8N6U2_9HYPO</name>
<comment type="function">
    <text evidence="5">Splits internally a 1,3-beta-glucan molecule and transfers the newly generated reducing end (the donor) to the non-reducing end of another 1,3-beta-glucan molecule (the acceptor) forming a 1,3-beta linkage, resulting in the elongation of 1,3-beta-glucan chains in the cell wall.</text>
</comment>
<dbReference type="EMBL" id="JAIZPD010000002">
    <property type="protein sequence ID" value="KAH0966854.1"/>
    <property type="molecule type" value="Genomic_DNA"/>
</dbReference>
<keyword evidence="3 5" id="KW-0732">Signal</keyword>
<evidence type="ECO:0000313" key="9">
    <source>
        <dbReference type="Proteomes" id="UP000824596"/>
    </source>
</evidence>
<comment type="similarity">
    <text evidence="2 5">Belongs to the glycosyl hydrolase 72 family.</text>
</comment>
<feature type="compositionally biased region" description="Polar residues" evidence="6">
    <location>
        <begin position="364"/>
        <end position="374"/>
    </location>
</feature>
<dbReference type="Proteomes" id="UP000824596">
    <property type="component" value="Unassembled WGS sequence"/>
</dbReference>
<evidence type="ECO:0000313" key="8">
    <source>
        <dbReference type="EMBL" id="KAH0966854.1"/>
    </source>
</evidence>
<feature type="signal peptide" evidence="5">
    <location>
        <begin position="1"/>
        <end position="19"/>
    </location>
</feature>
<dbReference type="SUPFAM" id="SSF51445">
    <property type="entry name" value="(Trans)glycosidases"/>
    <property type="match status" value="1"/>
</dbReference>
<dbReference type="PANTHER" id="PTHR31468">
    <property type="entry name" value="1,3-BETA-GLUCANOSYLTRANSFERASE GAS1"/>
    <property type="match status" value="1"/>
</dbReference>
<dbReference type="InterPro" id="IPR004886">
    <property type="entry name" value="Glucanosyltransferase"/>
</dbReference>
<dbReference type="EC" id="2.4.1.-" evidence="5"/>
<dbReference type="GO" id="GO:0042124">
    <property type="term" value="F:1,3-beta-glucanosyltransferase activity"/>
    <property type="evidence" value="ECO:0007669"/>
    <property type="project" value="TreeGrafter"/>
</dbReference>
<evidence type="ECO:0000256" key="5">
    <source>
        <dbReference type="RuleBase" id="RU361209"/>
    </source>
</evidence>
<evidence type="ECO:0000256" key="4">
    <source>
        <dbReference type="ARBA" id="ARBA00023180"/>
    </source>
</evidence>
<dbReference type="GeneID" id="68351392"/>
<keyword evidence="7" id="KW-0812">Transmembrane</keyword>
<protein>
    <recommendedName>
        <fullName evidence="5">1,3-beta-glucanosyltransferase</fullName>
        <ecNumber evidence="5">2.4.1.-</ecNumber>
    </recommendedName>
</protein>
<keyword evidence="9" id="KW-1185">Reference proteome</keyword>
<dbReference type="Pfam" id="PF03198">
    <property type="entry name" value="Glyco_hydro_72"/>
    <property type="match status" value="1"/>
</dbReference>
<dbReference type="OrthoDB" id="421038at2759"/>
<feature type="transmembrane region" description="Helical" evidence="7">
    <location>
        <begin position="401"/>
        <end position="418"/>
    </location>
</feature>
<keyword evidence="5" id="KW-0336">GPI-anchor</keyword>
<comment type="caution">
    <text evidence="8">The sequence shown here is derived from an EMBL/GenBank/DDBJ whole genome shotgun (WGS) entry which is preliminary data.</text>
</comment>
<keyword evidence="4" id="KW-0325">Glycoprotein</keyword>
<keyword evidence="7" id="KW-1133">Transmembrane helix</keyword>
<proteinExistence type="inferred from homology"/>
<dbReference type="GO" id="GO:0031505">
    <property type="term" value="P:fungal-type cell wall organization"/>
    <property type="evidence" value="ECO:0007669"/>
    <property type="project" value="TreeGrafter"/>
</dbReference>
<evidence type="ECO:0000256" key="1">
    <source>
        <dbReference type="ARBA" id="ARBA00004609"/>
    </source>
</evidence>
<feature type="region of interest" description="Disordered" evidence="6">
    <location>
        <begin position="355"/>
        <end position="391"/>
    </location>
</feature>
<dbReference type="RefSeq" id="XP_044724367.1">
    <property type="nucleotide sequence ID" value="XM_044860734.1"/>
</dbReference>
<dbReference type="InterPro" id="IPR017853">
    <property type="entry name" value="GH"/>
</dbReference>
<evidence type="ECO:0000256" key="7">
    <source>
        <dbReference type="SAM" id="Phobius"/>
    </source>
</evidence>
<gene>
    <name evidence="8" type="ORF">HRG_02263</name>
</gene>
<dbReference type="GO" id="GO:0098552">
    <property type="term" value="C:side of membrane"/>
    <property type="evidence" value="ECO:0007669"/>
    <property type="project" value="UniProtKB-KW"/>
</dbReference>
<dbReference type="PANTHER" id="PTHR31468:SF8">
    <property type="entry name" value="1,3-BETA-GLUCANOSYLTRANSFERASE GAS2"/>
    <property type="match status" value="1"/>
</dbReference>
<reference evidence="8" key="1">
    <citation type="submission" date="2021-09" db="EMBL/GenBank/DDBJ databases">
        <title>A high-quality genome of the endoparasitic fungus Hirsutella rhossiliensis with a comparison of Hirsutella genomes reveals transposable elements contributing to genome size variation.</title>
        <authorList>
            <person name="Lin R."/>
            <person name="Jiao Y."/>
            <person name="Sun X."/>
            <person name="Ling J."/>
            <person name="Xie B."/>
            <person name="Cheng X."/>
        </authorList>
    </citation>
    <scope>NUCLEOTIDE SEQUENCE</scope>
    <source>
        <strain evidence="8">HR02</strain>
    </source>
</reference>
<evidence type="ECO:0000256" key="3">
    <source>
        <dbReference type="ARBA" id="ARBA00022729"/>
    </source>
</evidence>
<accession>A0A9P8N6U2</accession>
<evidence type="ECO:0000256" key="2">
    <source>
        <dbReference type="ARBA" id="ARBA00007528"/>
    </source>
</evidence>
<feature type="chain" id="PRO_5040533223" description="1,3-beta-glucanosyltransferase" evidence="5">
    <location>
        <begin position="20"/>
        <end position="419"/>
    </location>
</feature>
<evidence type="ECO:0000256" key="6">
    <source>
        <dbReference type="SAM" id="MobiDB-lite"/>
    </source>
</evidence>
<comment type="subcellular location">
    <subcellularLocation>
        <location evidence="1 5">Cell membrane</location>
        <topology evidence="1 5">Lipid-anchor</topology>
        <topology evidence="1 5">GPI-anchor</topology>
    </subcellularLocation>
</comment>
<dbReference type="AlphaFoldDB" id="A0A9P8N6U2"/>
<dbReference type="Gene3D" id="3.20.20.80">
    <property type="entry name" value="Glycosidases"/>
    <property type="match status" value="1"/>
</dbReference>
<sequence>MMQSSLLAAVAGLAASVAALDPVEATGNKFFNKDGSQFFIKGVAYQLQPQDPLVDTQQCKLDANLMKDLGANTIRVYHVDADADHDGCMKALADAGIYLLVDLDTFGTYIEPVTLSWNDTQYDEYAKVMDTFHKYDNVLGFFVGNENIATKDASPAAPLLKAAARDMKAYRDSKGYRKIPVGYSAADIKELRPMLQDYLTCGDNSSEIVDFFGLNSYSWCDPSTYEESTYNQLQEYAKGFPVPIFFTETGCNVPGPRRWDDMDAIFSKPMVNDWSGAIVYEWIQEQNNYGIITYGSHGMPTPRSPDFDNLKSKWAGSHPSGVSKADYDAKAVSTRPCPTSTPGGWWQVDGNVKLPTLGDRHPGPSSTVDASASESQKKPVETATRMGDDNSGNAALADQRIAAIGAGLAATVLFVALIL</sequence>
<keyword evidence="5" id="KW-0449">Lipoprotein</keyword>
<dbReference type="GO" id="GO:0005886">
    <property type="term" value="C:plasma membrane"/>
    <property type="evidence" value="ECO:0007669"/>
    <property type="project" value="UniProtKB-SubCell"/>
</dbReference>
<keyword evidence="5" id="KW-0808">Transferase</keyword>
<dbReference type="GO" id="GO:0071970">
    <property type="term" value="P:fungal-type cell wall (1-&gt;3)-beta-D-glucan biosynthetic process"/>
    <property type="evidence" value="ECO:0007669"/>
    <property type="project" value="TreeGrafter"/>
</dbReference>
<organism evidence="8 9">
    <name type="scientific">Hirsutella rhossiliensis</name>
    <dbReference type="NCBI Taxonomy" id="111463"/>
    <lineage>
        <taxon>Eukaryota</taxon>
        <taxon>Fungi</taxon>
        <taxon>Dikarya</taxon>
        <taxon>Ascomycota</taxon>
        <taxon>Pezizomycotina</taxon>
        <taxon>Sordariomycetes</taxon>
        <taxon>Hypocreomycetidae</taxon>
        <taxon>Hypocreales</taxon>
        <taxon>Ophiocordycipitaceae</taxon>
        <taxon>Hirsutella</taxon>
    </lineage>
</organism>
<keyword evidence="5 7" id="KW-0472">Membrane</keyword>